<keyword evidence="2" id="KW-1185">Reference proteome</keyword>
<evidence type="ECO:0008006" key="3">
    <source>
        <dbReference type="Google" id="ProtNLM"/>
    </source>
</evidence>
<dbReference type="Gene3D" id="3.10.10.10">
    <property type="entry name" value="HIV Type 1 Reverse Transcriptase, subunit A, domain 1"/>
    <property type="match status" value="1"/>
</dbReference>
<protein>
    <recommendedName>
        <fullName evidence="3">Reverse transcriptase domain-containing protein</fullName>
    </recommendedName>
</protein>
<dbReference type="Pfam" id="PF05380">
    <property type="entry name" value="Peptidase_A17"/>
    <property type="match status" value="1"/>
</dbReference>
<accession>A0A4Y2FWW2</accession>
<reference evidence="1 2" key="1">
    <citation type="journal article" date="2019" name="Sci. Rep.">
        <title>Orb-weaving spider Araneus ventricosus genome elucidates the spidroin gene catalogue.</title>
        <authorList>
            <person name="Kono N."/>
            <person name="Nakamura H."/>
            <person name="Ohtoshi R."/>
            <person name="Moran D.A.P."/>
            <person name="Shinohara A."/>
            <person name="Yoshida Y."/>
            <person name="Fujiwara M."/>
            <person name="Mori M."/>
            <person name="Tomita M."/>
            <person name="Arakawa K."/>
        </authorList>
    </citation>
    <scope>NUCLEOTIDE SEQUENCE [LARGE SCALE GENOMIC DNA]</scope>
</reference>
<dbReference type="EMBL" id="BGPR01001102">
    <property type="protein sequence ID" value="GBM45477.1"/>
    <property type="molecule type" value="Genomic_DNA"/>
</dbReference>
<comment type="caution">
    <text evidence="1">The sequence shown here is derived from an EMBL/GenBank/DDBJ whole genome shotgun (WGS) entry which is preliminary data.</text>
</comment>
<dbReference type="GO" id="GO:0071897">
    <property type="term" value="P:DNA biosynthetic process"/>
    <property type="evidence" value="ECO:0007669"/>
    <property type="project" value="UniProtKB-ARBA"/>
</dbReference>
<dbReference type="AlphaFoldDB" id="A0A4Y2FWW2"/>
<dbReference type="OrthoDB" id="6435335at2759"/>
<organism evidence="1 2">
    <name type="scientific">Araneus ventricosus</name>
    <name type="common">Orbweaver spider</name>
    <name type="synonym">Epeira ventricosa</name>
    <dbReference type="NCBI Taxonomy" id="182803"/>
    <lineage>
        <taxon>Eukaryota</taxon>
        <taxon>Metazoa</taxon>
        <taxon>Ecdysozoa</taxon>
        <taxon>Arthropoda</taxon>
        <taxon>Chelicerata</taxon>
        <taxon>Arachnida</taxon>
        <taxon>Araneae</taxon>
        <taxon>Araneomorphae</taxon>
        <taxon>Entelegynae</taxon>
        <taxon>Araneoidea</taxon>
        <taxon>Araneidae</taxon>
        <taxon>Araneus</taxon>
    </lineage>
</organism>
<dbReference type="InterPro" id="IPR043128">
    <property type="entry name" value="Rev_trsase/Diguanyl_cyclase"/>
</dbReference>
<dbReference type="PANTHER" id="PTHR47331">
    <property type="entry name" value="PHD-TYPE DOMAIN-CONTAINING PROTEIN"/>
    <property type="match status" value="1"/>
</dbReference>
<dbReference type="Proteomes" id="UP000499080">
    <property type="component" value="Unassembled WGS sequence"/>
</dbReference>
<dbReference type="SUPFAM" id="SSF56672">
    <property type="entry name" value="DNA/RNA polymerases"/>
    <property type="match status" value="1"/>
</dbReference>
<proteinExistence type="predicted"/>
<evidence type="ECO:0000313" key="2">
    <source>
        <dbReference type="Proteomes" id="UP000499080"/>
    </source>
</evidence>
<evidence type="ECO:0000313" key="1">
    <source>
        <dbReference type="EMBL" id="GBM45477.1"/>
    </source>
</evidence>
<sequence length="559" mass="65041">MFFRNGLMKESSLYGNYLPHRPVIKESSSTTAIRPVFDESTTFQGHPSLNQCLHCGPNLIELIPDILVRFRVKKFGVTADIRKAFLQISVSKEDREYLRFLWWKNVKEKKLKVFRHTRVVFGVKSSPFLLASVIEYHIAAGKDFDCEYKKILKQSFYVDNFVASLDCYEDLNNFISKSTQLMLQGGFELRDWKVTGCKTKHGWETPVLGMKWNRQLNSLRVDMSWMNELRIEKITKRIMLSAVHKVFDPIGYTAPVMLCPKWINVAAENLKHCTIHTFCDASEEAYGPVAFLRLKEESSVKLSLFAVKSRISPLRGGTIPRMELLAGLVGARLTNSVIEALNSREVKCYYWSDSTTVLAWISREETWSVFVRNRVREIRKLTSPLAWNYVVGELNSADLPSRGCTATQHISLRWWEGPKWLTETPDFWKHVNILKEDINEDEIEKEKLKSIKSLVNTENIIQCDRIYSFFSKYQQLVRLEGWMLRFKHSCICTKKERTRGEITSSEFHKEKLKLVLMIQQQSFEGEDDKKIKGLAVFIDEDKILRLKTQIVNKRDKEGF</sequence>
<dbReference type="InterPro" id="IPR043502">
    <property type="entry name" value="DNA/RNA_pol_sf"/>
</dbReference>
<dbReference type="Gene3D" id="3.30.70.270">
    <property type="match status" value="1"/>
</dbReference>
<gene>
    <name evidence="1" type="ORF">AVEN_210214_1</name>
</gene>
<dbReference type="InterPro" id="IPR008042">
    <property type="entry name" value="Retrotrans_Pao"/>
</dbReference>
<name>A0A4Y2FWW2_ARAVE</name>